<dbReference type="Proteomes" id="UP000054721">
    <property type="component" value="Unassembled WGS sequence"/>
</dbReference>
<dbReference type="EMBL" id="JYDW01000014">
    <property type="protein sequence ID" value="KRZ61886.1"/>
    <property type="molecule type" value="Genomic_DNA"/>
</dbReference>
<organism evidence="1 2">
    <name type="scientific">Trichinella nativa</name>
    <dbReference type="NCBI Taxonomy" id="6335"/>
    <lineage>
        <taxon>Eukaryota</taxon>
        <taxon>Metazoa</taxon>
        <taxon>Ecdysozoa</taxon>
        <taxon>Nematoda</taxon>
        <taxon>Enoplea</taxon>
        <taxon>Dorylaimia</taxon>
        <taxon>Trichinellida</taxon>
        <taxon>Trichinellidae</taxon>
        <taxon>Trichinella</taxon>
    </lineage>
</organism>
<reference evidence="1 2" key="1">
    <citation type="submission" date="2015-05" db="EMBL/GenBank/DDBJ databases">
        <title>Evolution of Trichinella species and genotypes.</title>
        <authorList>
            <person name="Korhonen P.K."/>
            <person name="Edoardo P."/>
            <person name="Giuseppe L.R."/>
            <person name="Gasser R.B."/>
        </authorList>
    </citation>
    <scope>NUCLEOTIDE SEQUENCE [LARGE SCALE GENOMIC DNA]</scope>
    <source>
        <strain evidence="1">ISS10</strain>
    </source>
</reference>
<comment type="caution">
    <text evidence="1">The sequence shown here is derived from an EMBL/GenBank/DDBJ whole genome shotgun (WGS) entry which is preliminary data.</text>
</comment>
<accession>A0A0V1LRZ2</accession>
<dbReference type="AlphaFoldDB" id="A0A0V1LRZ2"/>
<evidence type="ECO:0000313" key="1">
    <source>
        <dbReference type="EMBL" id="KRZ61886.1"/>
    </source>
</evidence>
<keyword evidence="2" id="KW-1185">Reference proteome</keyword>
<sequence>MSPARMTIKCSLETMRNKTQSTGNRKVFLITLTRVRLILSITRENIEAKLQQYDMKVRMLQYPHCSVRNKCLC</sequence>
<name>A0A0V1LRZ2_9BILA</name>
<gene>
    <name evidence="1" type="ORF">T02_1980</name>
</gene>
<proteinExistence type="predicted"/>
<evidence type="ECO:0000313" key="2">
    <source>
        <dbReference type="Proteomes" id="UP000054721"/>
    </source>
</evidence>
<protein>
    <submittedName>
        <fullName evidence="1">Uncharacterized protein</fullName>
    </submittedName>
</protein>